<dbReference type="EMBL" id="CAKLBY020000073">
    <property type="protein sequence ID" value="CAK7924277.1"/>
    <property type="molecule type" value="Genomic_DNA"/>
</dbReference>
<dbReference type="Proteomes" id="UP001162060">
    <property type="component" value="Unassembled WGS sequence"/>
</dbReference>
<reference evidence="3" key="1">
    <citation type="submission" date="2024-01" db="EMBL/GenBank/DDBJ databases">
        <authorList>
            <person name="Webb A."/>
        </authorList>
    </citation>
    <scope>NUCLEOTIDE SEQUENCE</scope>
    <source>
        <strain evidence="3">Pm1</strain>
    </source>
</reference>
<evidence type="ECO:0000256" key="1">
    <source>
        <dbReference type="SAM" id="Coils"/>
    </source>
</evidence>
<feature type="coiled-coil region" evidence="1">
    <location>
        <begin position="24"/>
        <end position="51"/>
    </location>
</feature>
<protein>
    <submittedName>
        <fullName evidence="3">Uncharacterized protein</fullName>
    </submittedName>
</protein>
<dbReference type="AlphaFoldDB" id="A0AAV1TSP4"/>
<evidence type="ECO:0000313" key="3">
    <source>
        <dbReference type="EMBL" id="CAK7924277.1"/>
    </source>
</evidence>
<proteinExistence type="predicted"/>
<feature type="compositionally biased region" description="Basic and acidic residues" evidence="2">
    <location>
        <begin position="74"/>
        <end position="83"/>
    </location>
</feature>
<keyword evidence="1" id="KW-0175">Coiled coil</keyword>
<accession>A0AAV1TSP4</accession>
<comment type="caution">
    <text evidence="3">The sequence shown here is derived from an EMBL/GenBank/DDBJ whole genome shotgun (WGS) entry which is preliminary data.</text>
</comment>
<feature type="region of interest" description="Disordered" evidence="2">
    <location>
        <begin position="57"/>
        <end position="83"/>
    </location>
</feature>
<gene>
    <name evidence="3" type="ORF">PM001_LOCUS9427</name>
</gene>
<evidence type="ECO:0000313" key="4">
    <source>
        <dbReference type="Proteomes" id="UP001162060"/>
    </source>
</evidence>
<sequence>MALQELDAALSVRREEILRQRSLLEKIEMKTERLRKQYAKFEKQVQEKSALLREWIQTTSGQRGGEAPSSASEARIHNRDPRE</sequence>
<evidence type="ECO:0000256" key="2">
    <source>
        <dbReference type="SAM" id="MobiDB-lite"/>
    </source>
</evidence>
<organism evidence="3 4">
    <name type="scientific">Peronospora matthiolae</name>
    <dbReference type="NCBI Taxonomy" id="2874970"/>
    <lineage>
        <taxon>Eukaryota</taxon>
        <taxon>Sar</taxon>
        <taxon>Stramenopiles</taxon>
        <taxon>Oomycota</taxon>
        <taxon>Peronosporomycetes</taxon>
        <taxon>Peronosporales</taxon>
        <taxon>Peronosporaceae</taxon>
        <taxon>Peronospora</taxon>
    </lineage>
</organism>
<name>A0AAV1TSP4_9STRA</name>